<feature type="region of interest" description="Disordered" evidence="12">
    <location>
        <begin position="333"/>
        <end position="354"/>
    </location>
</feature>
<keyword evidence="3" id="KW-0064">Aspartyl protease</keyword>
<evidence type="ECO:0000256" key="11">
    <source>
        <dbReference type="ARBA" id="ARBA00023268"/>
    </source>
</evidence>
<dbReference type="GO" id="GO:0015074">
    <property type="term" value="P:DNA integration"/>
    <property type="evidence" value="ECO:0007669"/>
    <property type="project" value="UniProtKB-KW"/>
</dbReference>
<gene>
    <name evidence="17" type="ORF">U9M48_037243</name>
</gene>
<feature type="domain" description="Retrotransposon gag" evidence="13">
    <location>
        <begin position="163"/>
        <end position="258"/>
    </location>
</feature>
<evidence type="ECO:0000256" key="4">
    <source>
        <dbReference type="ARBA" id="ARBA00022801"/>
    </source>
</evidence>
<dbReference type="InterPro" id="IPR056924">
    <property type="entry name" value="SH3_Tf2-1"/>
</dbReference>
<keyword evidence="11" id="KW-0511">Multifunctional enzyme</keyword>
<dbReference type="PANTHER" id="PTHR37984">
    <property type="entry name" value="PROTEIN CBG26694"/>
    <property type="match status" value="1"/>
</dbReference>
<evidence type="ECO:0000259" key="13">
    <source>
        <dbReference type="Pfam" id="PF03732"/>
    </source>
</evidence>
<evidence type="ECO:0000256" key="9">
    <source>
        <dbReference type="ARBA" id="ARBA00023125"/>
    </source>
</evidence>
<evidence type="ECO:0000256" key="7">
    <source>
        <dbReference type="ARBA" id="ARBA00022918"/>
    </source>
</evidence>
<dbReference type="InterPro" id="IPR043128">
    <property type="entry name" value="Rev_trsase/Diguanyl_cyclase"/>
</dbReference>
<dbReference type="GO" id="GO:0004190">
    <property type="term" value="F:aspartic-type endopeptidase activity"/>
    <property type="evidence" value="ECO:0007669"/>
    <property type="project" value="UniProtKB-KW"/>
</dbReference>
<dbReference type="Pfam" id="PF03732">
    <property type="entry name" value="Retrotrans_gag"/>
    <property type="match status" value="1"/>
</dbReference>
<dbReference type="Pfam" id="PF17919">
    <property type="entry name" value="RT_RNaseH_2"/>
    <property type="match status" value="1"/>
</dbReference>
<dbReference type="GO" id="GO:0006508">
    <property type="term" value="P:proteolysis"/>
    <property type="evidence" value="ECO:0007669"/>
    <property type="project" value="UniProtKB-KW"/>
</dbReference>
<keyword evidence="2" id="KW-0479">Metal-binding</keyword>
<dbReference type="SUPFAM" id="SSF56672">
    <property type="entry name" value="DNA/RNA polymerases"/>
    <property type="match status" value="1"/>
</dbReference>
<protein>
    <submittedName>
        <fullName evidence="17">Uncharacterized protein</fullName>
    </submittedName>
</protein>
<dbReference type="Proteomes" id="UP001341281">
    <property type="component" value="Chromosome 08"/>
</dbReference>
<dbReference type="Pfam" id="PF24626">
    <property type="entry name" value="SH3_Tf2-1"/>
    <property type="match status" value="1"/>
</dbReference>
<sequence length="1152" mass="132577">MAMGDGVKSGNAPPPERGRRRRGRGGGETDGGLVPQLENPAPEPEINLLPPPEPQPPNPHTPSLDQLIANQNQVIANQNQFIQAMANLLHAQKNQNPPPNPVQNDHTQEPHPESLTKKIEGFLKLKAPTFDYTDDPLEAEDWLREIEKKLDFTTCTDEECVALAVHQLKGTASAWWDSFCGTHDDPASITWEQFTVAFREFFVPKEMMMQKAAEFCNLKQGTMKVQEYVNLFIKMMRYAPDDTRTDEKKQYWFLQGLHPEIRVLLTVGVYRSLRHMMNKAISVGKEVLDYDGGESSKRKRTDHMSLPGTFQRPWYDLGDSDDDRDYNAEVQGSIRQRQSYQPLGEDSWEEPPTPIPTPGDLAFTCFVYGSLDHEADLSPYKEKKKRKRKRHAKAHTHRRSEQCTQVRAPQSAMQGQLNHVTAEDATNAPDIILGLEFKADLTILCSDGIDEVEFVPVQSLATHQLHSLVTKTIDEVPVVCEYPDVFPDELPGLPLDRGVEFAINLVPGTAPIAKAPYRMSGKEYDELKKQLDEFLEKGLIRCSISPWGAPVLFVKKKDGSMRLCIDYRELNAEEELDQFVVVFTDDILIFSKTRVSVDPEKIEAVSNWKTPRNVTEIKSFLGLAKYYRRFIENFSKIAKPMTDLLKDKVTFEWNDKREKSFQCLKDKLTTTPMLTLPDLQKDFVVYCDASRQELNMRQRRWLELIKDYELEIHYHPGKANVVADALSRKSYCNLLTGEELPTELCAEMEQLRLDFVTTEQLNELRVRCTLEDHIRQAQKDCPSIAELKVGTEKGLLPDFRTDDRGTIWLKERLCVPLDEGIRESILTEAHCTKYSIHPGSTKMYQDLKKLFWWRRMKRDIAAFVAQCDTCNQIKAEKQRPAGLLKPLDIPMWKWEKITMDFIIGLPRTPKGNDSIWVIVDRLTNLPFAEFSYNNSYQASIGMSPFQALYGRQCRTPLMWEEAGERQFFGPAMFEEAAENVAKVRDNLKIAQSRQKSYADKRRRELTFEAGEFVYLKVSPLRGTKRFYMRRKLAPRYVGPYKIKNRIGDLAYKLELPEHLSGVHPVFHVSQLRKCLRLPEDQISPEAVDLQDNLEYLEYPVQILDRAEKGTRRTRIPICKVLWNNHSERKATWRGVRTLGEISSPLRRQVSYP</sequence>
<dbReference type="Gene3D" id="3.30.70.270">
    <property type="match status" value="1"/>
</dbReference>
<accession>A0AAQ3UIR4</accession>
<dbReference type="GO" id="GO:0006310">
    <property type="term" value="P:DNA recombination"/>
    <property type="evidence" value="ECO:0007669"/>
    <property type="project" value="UniProtKB-KW"/>
</dbReference>
<feature type="region of interest" description="Disordered" evidence="12">
    <location>
        <begin position="378"/>
        <end position="412"/>
    </location>
</feature>
<dbReference type="Pfam" id="PF17921">
    <property type="entry name" value="Integrase_H2C2"/>
    <property type="match status" value="1"/>
</dbReference>
<keyword evidence="1" id="KW-0645">Protease</keyword>
<evidence type="ECO:0000256" key="12">
    <source>
        <dbReference type="SAM" id="MobiDB-lite"/>
    </source>
</evidence>
<evidence type="ECO:0000256" key="1">
    <source>
        <dbReference type="ARBA" id="ARBA00022670"/>
    </source>
</evidence>
<feature type="compositionally biased region" description="Polar residues" evidence="12">
    <location>
        <begin position="402"/>
        <end position="412"/>
    </location>
</feature>
<evidence type="ECO:0000259" key="16">
    <source>
        <dbReference type="Pfam" id="PF24626"/>
    </source>
</evidence>
<keyword evidence="6" id="KW-0229">DNA integration</keyword>
<dbReference type="AlphaFoldDB" id="A0AAQ3UIR4"/>
<dbReference type="GO" id="GO:0003887">
    <property type="term" value="F:DNA-directed DNA polymerase activity"/>
    <property type="evidence" value="ECO:0007669"/>
    <property type="project" value="UniProtKB-KW"/>
</dbReference>
<evidence type="ECO:0000256" key="8">
    <source>
        <dbReference type="ARBA" id="ARBA00022932"/>
    </source>
</evidence>
<feature type="region of interest" description="Disordered" evidence="12">
    <location>
        <begin position="92"/>
        <end position="112"/>
    </location>
</feature>
<evidence type="ECO:0000256" key="6">
    <source>
        <dbReference type="ARBA" id="ARBA00022908"/>
    </source>
</evidence>
<dbReference type="GO" id="GO:0046872">
    <property type="term" value="F:metal ion binding"/>
    <property type="evidence" value="ECO:0007669"/>
    <property type="project" value="UniProtKB-KW"/>
</dbReference>
<evidence type="ECO:0000256" key="2">
    <source>
        <dbReference type="ARBA" id="ARBA00022723"/>
    </source>
</evidence>
<feature type="compositionally biased region" description="Low complexity" evidence="12">
    <location>
        <begin position="37"/>
        <end position="48"/>
    </location>
</feature>
<evidence type="ECO:0000259" key="14">
    <source>
        <dbReference type="Pfam" id="PF17919"/>
    </source>
</evidence>
<keyword evidence="5" id="KW-0460">Magnesium</keyword>
<dbReference type="GO" id="GO:0003677">
    <property type="term" value="F:DNA binding"/>
    <property type="evidence" value="ECO:0007669"/>
    <property type="project" value="UniProtKB-KW"/>
</dbReference>
<dbReference type="InterPro" id="IPR005162">
    <property type="entry name" value="Retrotrans_gag_dom"/>
</dbReference>
<keyword evidence="8" id="KW-0808">Transferase</keyword>
<keyword evidence="18" id="KW-1185">Reference proteome</keyword>
<dbReference type="Gene3D" id="3.30.420.10">
    <property type="entry name" value="Ribonuclease H-like superfamily/Ribonuclease H"/>
    <property type="match status" value="1"/>
</dbReference>
<evidence type="ECO:0000259" key="15">
    <source>
        <dbReference type="Pfam" id="PF17921"/>
    </source>
</evidence>
<dbReference type="InterPro" id="IPR036397">
    <property type="entry name" value="RNaseH_sf"/>
</dbReference>
<keyword evidence="8" id="KW-0548">Nucleotidyltransferase</keyword>
<feature type="compositionally biased region" description="Basic residues" evidence="12">
    <location>
        <begin position="382"/>
        <end position="398"/>
    </location>
</feature>
<name>A0AAQ3UIR4_PASNO</name>
<keyword evidence="8" id="KW-0239">DNA-directed DNA polymerase</keyword>
<dbReference type="GO" id="GO:0003964">
    <property type="term" value="F:RNA-directed DNA polymerase activity"/>
    <property type="evidence" value="ECO:0007669"/>
    <property type="project" value="UniProtKB-KW"/>
</dbReference>
<dbReference type="InterPro" id="IPR041588">
    <property type="entry name" value="Integrase_H2C2"/>
</dbReference>
<keyword evidence="7" id="KW-0695">RNA-directed DNA polymerase</keyword>
<evidence type="ECO:0000256" key="3">
    <source>
        <dbReference type="ARBA" id="ARBA00022750"/>
    </source>
</evidence>
<feature type="domain" description="Tf2-1-like SH3-like" evidence="16">
    <location>
        <begin position="1010"/>
        <end position="1074"/>
    </location>
</feature>
<dbReference type="Gene3D" id="1.10.340.70">
    <property type="match status" value="1"/>
</dbReference>
<dbReference type="InterPro" id="IPR041577">
    <property type="entry name" value="RT_RNaseH_2"/>
</dbReference>
<feature type="domain" description="Integrase zinc-binding" evidence="15">
    <location>
        <begin position="819"/>
        <end position="875"/>
    </location>
</feature>
<organism evidence="17 18">
    <name type="scientific">Paspalum notatum var. saurae</name>
    <dbReference type="NCBI Taxonomy" id="547442"/>
    <lineage>
        <taxon>Eukaryota</taxon>
        <taxon>Viridiplantae</taxon>
        <taxon>Streptophyta</taxon>
        <taxon>Embryophyta</taxon>
        <taxon>Tracheophyta</taxon>
        <taxon>Spermatophyta</taxon>
        <taxon>Magnoliopsida</taxon>
        <taxon>Liliopsida</taxon>
        <taxon>Poales</taxon>
        <taxon>Poaceae</taxon>
        <taxon>PACMAD clade</taxon>
        <taxon>Panicoideae</taxon>
        <taxon>Andropogonodae</taxon>
        <taxon>Paspaleae</taxon>
        <taxon>Paspalinae</taxon>
        <taxon>Paspalum</taxon>
    </lineage>
</organism>
<dbReference type="EMBL" id="CP144752">
    <property type="protein sequence ID" value="WVZ91010.1"/>
    <property type="molecule type" value="Genomic_DNA"/>
</dbReference>
<feature type="compositionally biased region" description="Pro residues" evidence="12">
    <location>
        <begin position="49"/>
        <end position="60"/>
    </location>
</feature>
<proteinExistence type="predicted"/>
<dbReference type="Gene3D" id="3.10.10.10">
    <property type="entry name" value="HIV Type 1 Reverse Transcriptase, subunit A, domain 1"/>
    <property type="match status" value="1"/>
</dbReference>
<keyword evidence="4" id="KW-0378">Hydrolase</keyword>
<dbReference type="PANTHER" id="PTHR37984:SF5">
    <property type="entry name" value="PROTEIN NYNRIN-LIKE"/>
    <property type="match status" value="1"/>
</dbReference>
<evidence type="ECO:0000256" key="5">
    <source>
        <dbReference type="ARBA" id="ARBA00022842"/>
    </source>
</evidence>
<evidence type="ECO:0000313" key="17">
    <source>
        <dbReference type="EMBL" id="WVZ91010.1"/>
    </source>
</evidence>
<evidence type="ECO:0000256" key="10">
    <source>
        <dbReference type="ARBA" id="ARBA00023172"/>
    </source>
</evidence>
<dbReference type="InterPro" id="IPR043502">
    <property type="entry name" value="DNA/RNA_pol_sf"/>
</dbReference>
<dbReference type="InterPro" id="IPR050951">
    <property type="entry name" value="Retrovirus_Pol_polyprotein"/>
</dbReference>
<reference evidence="17 18" key="1">
    <citation type="submission" date="2024-02" db="EMBL/GenBank/DDBJ databases">
        <title>High-quality chromosome-scale genome assembly of Pensacola bahiagrass (Paspalum notatum Flugge var. saurae).</title>
        <authorList>
            <person name="Vega J.M."/>
            <person name="Podio M."/>
            <person name="Orjuela J."/>
            <person name="Siena L.A."/>
            <person name="Pessino S.C."/>
            <person name="Combes M.C."/>
            <person name="Mariac C."/>
            <person name="Albertini E."/>
            <person name="Pupilli F."/>
            <person name="Ortiz J.P.A."/>
            <person name="Leblanc O."/>
        </authorList>
    </citation>
    <scope>NUCLEOTIDE SEQUENCE [LARGE SCALE GENOMIC DNA]</scope>
    <source>
        <strain evidence="17">R1</strain>
        <tissue evidence="17">Leaf</tissue>
    </source>
</reference>
<keyword evidence="9" id="KW-0238">DNA-binding</keyword>
<dbReference type="FunFam" id="3.30.70.270:FF:000020">
    <property type="entry name" value="Transposon Tf2-6 polyprotein-like Protein"/>
    <property type="match status" value="1"/>
</dbReference>
<feature type="region of interest" description="Disordered" evidence="12">
    <location>
        <begin position="1"/>
        <end position="65"/>
    </location>
</feature>
<keyword evidence="10" id="KW-0233">DNA recombination</keyword>
<evidence type="ECO:0000313" key="18">
    <source>
        <dbReference type="Proteomes" id="UP001341281"/>
    </source>
</evidence>
<feature type="domain" description="Reverse transcriptase/retrotransposon-derived protein RNase H-like" evidence="14">
    <location>
        <begin position="653"/>
        <end position="691"/>
    </location>
</feature>